<dbReference type="GO" id="GO:1990281">
    <property type="term" value="C:efflux pump complex"/>
    <property type="evidence" value="ECO:0007669"/>
    <property type="project" value="TreeGrafter"/>
</dbReference>
<reference evidence="6" key="2">
    <citation type="submission" date="2020-09" db="EMBL/GenBank/DDBJ databases">
        <authorList>
            <person name="Sun Q."/>
            <person name="Zhou Y."/>
        </authorList>
    </citation>
    <scope>NUCLEOTIDE SEQUENCE</scope>
    <source>
        <strain evidence="6">CGMCC 1.15758</strain>
    </source>
</reference>
<protein>
    <submittedName>
        <fullName evidence="6">MexH family multidrug efflux RND transporter periplasmic adaptor subunit</fullName>
    </submittedName>
</protein>
<dbReference type="Gene3D" id="2.40.50.100">
    <property type="match status" value="1"/>
</dbReference>
<dbReference type="InterPro" id="IPR006143">
    <property type="entry name" value="RND_pump_MFP"/>
</dbReference>
<evidence type="ECO:0000256" key="1">
    <source>
        <dbReference type="ARBA" id="ARBA00009477"/>
    </source>
</evidence>
<comment type="caution">
    <text evidence="6">The sequence shown here is derived from an EMBL/GenBank/DDBJ whole genome shotgun (WGS) entry which is preliminary data.</text>
</comment>
<dbReference type="EMBL" id="BMJS01000007">
    <property type="protein sequence ID" value="GGF94247.1"/>
    <property type="molecule type" value="Genomic_DNA"/>
</dbReference>
<evidence type="ECO:0000313" key="6">
    <source>
        <dbReference type="EMBL" id="GGF94247.1"/>
    </source>
</evidence>
<keyword evidence="7" id="KW-1185">Reference proteome</keyword>
<dbReference type="Gene3D" id="2.40.420.20">
    <property type="match status" value="1"/>
</dbReference>
<keyword evidence="2" id="KW-0812">Transmembrane</keyword>
<dbReference type="PANTHER" id="PTHR30469:SF11">
    <property type="entry name" value="BLL4320 PROTEIN"/>
    <property type="match status" value="1"/>
</dbReference>
<dbReference type="OrthoDB" id="9806939at2"/>
<sequence>MAELSLKAPKKKLIKAFIIVIAILVVIFGGIFGFASFVNGKKASAMATWKMQAPEVTATDAKSETWYPSVKTIGEAVAIQNVNVTAQASGLVSTISFEAGQMVKKGDVLFTLDTQQLQAQLKQAQADLALAKITYQRDLDLMKSQAVSQQTADESHAKYEANLANVESIQADINYRTVKAPFDGKIGLRQISLGQYFSAGNSAATLTEISPIYIDFSIPQNNFSNVKVGGDIEFTSDSYPGVTFKAKITAINSQITSDNRALNIQATFDNKDQQHLIYPGMFLDVSLILPPIPNTIIIPRNAVSYTLYGETVYVLEPDSKDGQPVMSEYSAMKDGQVQLVSTGKQQYTAKQVPVKTTMTNDNKVIVEGIKAGDMVATSGQNKLQNGVSVVINNDVDFKNNP</sequence>
<dbReference type="AlphaFoldDB" id="A0A8J3E8I8"/>
<feature type="domain" description="Multidrug resistance protein MdtA-like barrel-sandwich hybrid" evidence="4">
    <location>
        <begin position="81"/>
        <end position="207"/>
    </location>
</feature>
<organism evidence="6 7">
    <name type="scientific">Cysteiniphilum litorale</name>
    <dbReference type="NCBI Taxonomy" id="2056700"/>
    <lineage>
        <taxon>Bacteria</taxon>
        <taxon>Pseudomonadati</taxon>
        <taxon>Pseudomonadota</taxon>
        <taxon>Gammaproteobacteria</taxon>
        <taxon>Thiotrichales</taxon>
        <taxon>Fastidiosibacteraceae</taxon>
        <taxon>Cysteiniphilum</taxon>
    </lineage>
</organism>
<comment type="similarity">
    <text evidence="1">Belongs to the membrane fusion protein (MFP) (TC 8.A.1) family.</text>
</comment>
<dbReference type="PANTHER" id="PTHR30469">
    <property type="entry name" value="MULTIDRUG RESISTANCE PROTEIN MDTA"/>
    <property type="match status" value="1"/>
</dbReference>
<dbReference type="SUPFAM" id="SSF111369">
    <property type="entry name" value="HlyD-like secretion proteins"/>
    <property type="match status" value="1"/>
</dbReference>
<evidence type="ECO:0000259" key="4">
    <source>
        <dbReference type="Pfam" id="PF25917"/>
    </source>
</evidence>
<keyword evidence="2" id="KW-1133">Transmembrane helix</keyword>
<dbReference type="Pfam" id="PF25954">
    <property type="entry name" value="Beta-barrel_RND_2"/>
    <property type="match status" value="1"/>
</dbReference>
<dbReference type="Gene3D" id="1.10.287.470">
    <property type="entry name" value="Helix hairpin bin"/>
    <property type="match status" value="1"/>
</dbReference>
<evidence type="ECO:0000313" key="7">
    <source>
        <dbReference type="Proteomes" id="UP000636949"/>
    </source>
</evidence>
<dbReference type="RefSeq" id="WP_117001908.1">
    <property type="nucleotide sequence ID" value="NZ_BMJS01000007.1"/>
</dbReference>
<reference evidence="6" key="1">
    <citation type="journal article" date="2014" name="Int. J. Syst. Evol. Microbiol.">
        <title>Complete genome sequence of Corynebacterium casei LMG S-19264T (=DSM 44701T), isolated from a smear-ripened cheese.</title>
        <authorList>
            <consortium name="US DOE Joint Genome Institute (JGI-PGF)"/>
            <person name="Walter F."/>
            <person name="Albersmeier A."/>
            <person name="Kalinowski J."/>
            <person name="Ruckert C."/>
        </authorList>
    </citation>
    <scope>NUCLEOTIDE SEQUENCE</scope>
    <source>
        <strain evidence="6">CGMCC 1.15758</strain>
    </source>
</reference>
<dbReference type="InterPro" id="IPR058792">
    <property type="entry name" value="Beta-barrel_RND_2"/>
</dbReference>
<dbReference type="Gene3D" id="2.40.30.170">
    <property type="match status" value="1"/>
</dbReference>
<proteinExistence type="inferred from homology"/>
<evidence type="ECO:0000256" key="2">
    <source>
        <dbReference type="SAM" id="Phobius"/>
    </source>
</evidence>
<evidence type="ECO:0000259" key="3">
    <source>
        <dbReference type="Pfam" id="PF25876"/>
    </source>
</evidence>
<feature type="transmembrane region" description="Helical" evidence="2">
    <location>
        <begin position="16"/>
        <end position="38"/>
    </location>
</feature>
<dbReference type="Proteomes" id="UP000636949">
    <property type="component" value="Unassembled WGS sequence"/>
</dbReference>
<name>A0A8J3E8I8_9GAMM</name>
<keyword evidence="2" id="KW-0472">Membrane</keyword>
<dbReference type="InterPro" id="IPR058625">
    <property type="entry name" value="MdtA-like_BSH"/>
</dbReference>
<dbReference type="InterPro" id="IPR058624">
    <property type="entry name" value="MdtA-like_HH"/>
</dbReference>
<accession>A0A8J3E8I8</accession>
<dbReference type="Pfam" id="PF25917">
    <property type="entry name" value="BSH_RND"/>
    <property type="match status" value="1"/>
</dbReference>
<dbReference type="Pfam" id="PF25876">
    <property type="entry name" value="HH_MFP_RND"/>
    <property type="match status" value="1"/>
</dbReference>
<dbReference type="FunFam" id="2.40.30.170:FF:000010">
    <property type="entry name" value="Efflux RND transporter periplasmic adaptor subunit"/>
    <property type="match status" value="1"/>
</dbReference>
<gene>
    <name evidence="6" type="ORF">GCM10010995_09360</name>
</gene>
<dbReference type="NCBIfam" id="TIGR01730">
    <property type="entry name" value="RND_mfp"/>
    <property type="match status" value="1"/>
</dbReference>
<evidence type="ECO:0000259" key="5">
    <source>
        <dbReference type="Pfam" id="PF25954"/>
    </source>
</evidence>
<feature type="domain" description="Multidrug resistance protein MdtA-like alpha-helical hairpin" evidence="3">
    <location>
        <begin position="114"/>
        <end position="173"/>
    </location>
</feature>
<dbReference type="GO" id="GO:0015562">
    <property type="term" value="F:efflux transmembrane transporter activity"/>
    <property type="evidence" value="ECO:0007669"/>
    <property type="project" value="TreeGrafter"/>
</dbReference>
<feature type="domain" description="CusB-like beta-barrel" evidence="5">
    <location>
        <begin position="212"/>
        <end position="287"/>
    </location>
</feature>